<protein>
    <recommendedName>
        <fullName evidence="4">Glycosyl hydrolases family 2, TIM barrel domain</fullName>
    </recommendedName>
</protein>
<evidence type="ECO:0008006" key="4">
    <source>
        <dbReference type="Google" id="ProtNLM"/>
    </source>
</evidence>
<keyword evidence="1" id="KW-0732">Signal</keyword>
<accession>A0ABT0GIE6</accession>
<evidence type="ECO:0000313" key="3">
    <source>
        <dbReference type="Proteomes" id="UP001431449"/>
    </source>
</evidence>
<dbReference type="RefSeq" id="WP_248209363.1">
    <property type="nucleotide sequence ID" value="NZ_JALNMH010000009.1"/>
</dbReference>
<dbReference type="InterPro" id="IPR017853">
    <property type="entry name" value="GH"/>
</dbReference>
<name>A0ABT0GIE6_9GAMM</name>
<dbReference type="Gene3D" id="3.20.20.80">
    <property type="entry name" value="Glycosidases"/>
    <property type="match status" value="1"/>
</dbReference>
<comment type="caution">
    <text evidence="2">The sequence shown here is derived from an EMBL/GenBank/DDBJ whole genome shotgun (WGS) entry which is preliminary data.</text>
</comment>
<dbReference type="EMBL" id="JALNMH010000009">
    <property type="protein sequence ID" value="MCK7594316.1"/>
    <property type="molecule type" value="Genomic_DNA"/>
</dbReference>
<gene>
    <name evidence="2" type="ORF">M0G41_11630</name>
</gene>
<reference evidence="2" key="1">
    <citation type="submission" date="2022-04" db="EMBL/GenBank/DDBJ databases">
        <title>Lysobacter sp. CAU 1642 isolated from sea sand.</title>
        <authorList>
            <person name="Kim W."/>
        </authorList>
    </citation>
    <scope>NUCLEOTIDE SEQUENCE</scope>
    <source>
        <strain evidence="2">CAU 1642</strain>
    </source>
</reference>
<evidence type="ECO:0000313" key="2">
    <source>
        <dbReference type="EMBL" id="MCK7594316.1"/>
    </source>
</evidence>
<dbReference type="Proteomes" id="UP001431449">
    <property type="component" value="Unassembled WGS sequence"/>
</dbReference>
<evidence type="ECO:0000256" key="1">
    <source>
        <dbReference type="SAM" id="SignalP"/>
    </source>
</evidence>
<proteinExistence type="predicted"/>
<keyword evidence="3" id="KW-1185">Reference proteome</keyword>
<feature type="chain" id="PRO_5046584605" description="Glycosyl hydrolases family 2, TIM barrel domain" evidence="1">
    <location>
        <begin position="21"/>
        <end position="446"/>
    </location>
</feature>
<organism evidence="2 3">
    <name type="scientific">Pseudomarimonas salicorniae</name>
    <dbReference type="NCBI Taxonomy" id="2933270"/>
    <lineage>
        <taxon>Bacteria</taxon>
        <taxon>Pseudomonadati</taxon>
        <taxon>Pseudomonadota</taxon>
        <taxon>Gammaproteobacteria</taxon>
        <taxon>Lysobacterales</taxon>
        <taxon>Lysobacteraceae</taxon>
        <taxon>Pseudomarimonas</taxon>
    </lineage>
</organism>
<feature type="signal peptide" evidence="1">
    <location>
        <begin position="1"/>
        <end position="20"/>
    </location>
</feature>
<sequence length="446" mass="48525">MPAARLAGLLLLLVSTCLRAEGEPRPEAGRVAEVRVVPQGADWQLQVGGRPLFLRGAGLETGDVEALAAAGGNVIRTWRVDRPGESGQALLDRALASGLFVALGLDVGRERHGFDYGDPEAVARQLERLRDEVRRHREHPALLLWVVGNELNLESRDPRVWDAVEDIVRMIGKEDPRHPALTPIAGFSAELIAEIRSRAPSLKLLGVQLYGDIDRLPQLHEAGWDGPYLVTEWGPTGHWEVPRTPWGAPIEDSSAVKARRLQERYRQSILADPGRCLGSFVFLWGQKQERTPTWYGMFLSSGESTAAVDAMQLLWTGRSPGHAAPEVDGLTLEGLSAVEGVTAAPGQALRAKLATYPMHGSAVFDWTLREESRATSVGGDPETLPPSIEAGMRPGEPGQVSFTAPARPGAYRLFVTVRDGRGKAGHANLPFLVADSHEFAEVRQPH</sequence>
<dbReference type="SUPFAM" id="SSF51445">
    <property type="entry name" value="(Trans)glycosidases"/>
    <property type="match status" value="1"/>
</dbReference>